<keyword evidence="3" id="KW-1185">Reference proteome</keyword>
<evidence type="ECO:0000313" key="3">
    <source>
        <dbReference type="Proteomes" id="UP000299102"/>
    </source>
</evidence>
<reference evidence="2 3" key="1">
    <citation type="journal article" date="2019" name="Commun. Biol.">
        <title>The bagworm genome reveals a unique fibroin gene that provides high tensile strength.</title>
        <authorList>
            <person name="Kono N."/>
            <person name="Nakamura H."/>
            <person name="Ohtoshi R."/>
            <person name="Tomita M."/>
            <person name="Numata K."/>
            <person name="Arakawa K."/>
        </authorList>
    </citation>
    <scope>NUCLEOTIDE SEQUENCE [LARGE SCALE GENOMIC DNA]</scope>
</reference>
<protein>
    <submittedName>
        <fullName evidence="2">Uncharacterized protein</fullName>
    </submittedName>
</protein>
<dbReference type="AlphaFoldDB" id="A0A4C1VTP6"/>
<feature type="region of interest" description="Disordered" evidence="1">
    <location>
        <begin position="47"/>
        <end position="66"/>
    </location>
</feature>
<dbReference type="Proteomes" id="UP000299102">
    <property type="component" value="Unassembled WGS sequence"/>
</dbReference>
<evidence type="ECO:0000256" key="1">
    <source>
        <dbReference type="SAM" id="MobiDB-lite"/>
    </source>
</evidence>
<sequence>MHLSNALALQAKRINVFIKLCIGNFSESFSYSNNAFASRVPSAQGAGARGGAGVSQNKPLVTNWRPTRGSLSATAARAELN</sequence>
<accession>A0A4C1VTP6</accession>
<name>A0A4C1VTP6_EUMVA</name>
<dbReference type="EMBL" id="BGZK01000419">
    <property type="protein sequence ID" value="GBP42488.1"/>
    <property type="molecule type" value="Genomic_DNA"/>
</dbReference>
<proteinExistence type="predicted"/>
<organism evidence="2 3">
    <name type="scientific">Eumeta variegata</name>
    <name type="common">Bagworm moth</name>
    <name type="synonym">Eumeta japonica</name>
    <dbReference type="NCBI Taxonomy" id="151549"/>
    <lineage>
        <taxon>Eukaryota</taxon>
        <taxon>Metazoa</taxon>
        <taxon>Ecdysozoa</taxon>
        <taxon>Arthropoda</taxon>
        <taxon>Hexapoda</taxon>
        <taxon>Insecta</taxon>
        <taxon>Pterygota</taxon>
        <taxon>Neoptera</taxon>
        <taxon>Endopterygota</taxon>
        <taxon>Lepidoptera</taxon>
        <taxon>Glossata</taxon>
        <taxon>Ditrysia</taxon>
        <taxon>Tineoidea</taxon>
        <taxon>Psychidae</taxon>
        <taxon>Oiketicinae</taxon>
        <taxon>Eumeta</taxon>
    </lineage>
</organism>
<gene>
    <name evidence="2" type="ORF">EVAR_29291_1</name>
</gene>
<evidence type="ECO:0000313" key="2">
    <source>
        <dbReference type="EMBL" id="GBP42488.1"/>
    </source>
</evidence>
<comment type="caution">
    <text evidence="2">The sequence shown here is derived from an EMBL/GenBank/DDBJ whole genome shotgun (WGS) entry which is preliminary data.</text>
</comment>